<comment type="catalytic activity">
    <reaction evidence="6">
        <text>1D-myo-inositol 1,3,4,5,6-pentakisphosphate + ATP = 1D-myo-inositol hexakisphosphate + ADP + H(+)</text>
        <dbReference type="Rhea" id="RHEA:20313"/>
        <dbReference type="ChEBI" id="CHEBI:15378"/>
        <dbReference type="ChEBI" id="CHEBI:30616"/>
        <dbReference type="ChEBI" id="CHEBI:57733"/>
        <dbReference type="ChEBI" id="CHEBI:58130"/>
        <dbReference type="ChEBI" id="CHEBI:456216"/>
        <dbReference type="EC" id="2.7.1.158"/>
    </reaction>
</comment>
<evidence type="ECO:0000313" key="9">
    <source>
        <dbReference type="RefSeq" id="XP_039143179.1"/>
    </source>
</evidence>
<keyword evidence="8" id="KW-1185">Reference proteome</keyword>
<organism evidence="8 9">
    <name type="scientific">Dioscorea cayennensis subsp. rotundata</name>
    <name type="common">White Guinea yam</name>
    <name type="synonym">Dioscorea rotundata</name>
    <dbReference type="NCBI Taxonomy" id="55577"/>
    <lineage>
        <taxon>Eukaryota</taxon>
        <taxon>Viridiplantae</taxon>
        <taxon>Streptophyta</taxon>
        <taxon>Embryophyta</taxon>
        <taxon>Tracheophyta</taxon>
        <taxon>Spermatophyta</taxon>
        <taxon>Magnoliopsida</taxon>
        <taxon>Liliopsida</taxon>
        <taxon>Dioscoreales</taxon>
        <taxon>Dioscoreaceae</taxon>
        <taxon>Dioscorea</taxon>
    </lineage>
</organism>
<gene>
    <name evidence="9" type="primary">LOC120280400</name>
</gene>
<dbReference type="Gene3D" id="3.30.200.110">
    <property type="entry name" value="Inositol-pentakisphosphate 2-kinase, N-lobe"/>
    <property type="match status" value="1"/>
</dbReference>
<dbReference type="Pfam" id="PF06090">
    <property type="entry name" value="Ins_P5_2-kin"/>
    <property type="match status" value="1"/>
</dbReference>
<keyword evidence="3 6" id="KW-0547">Nucleotide-binding</keyword>
<keyword evidence="5 6" id="KW-0067">ATP-binding</keyword>
<dbReference type="InterPro" id="IPR009286">
    <property type="entry name" value="Ins_P5_2-kin"/>
</dbReference>
<comment type="domain">
    <text evidence="6">The EXKPK motif is conserved in inositol-pentakisphosphate 2-kinases of both family 1 and 2.</text>
</comment>
<evidence type="ECO:0000256" key="2">
    <source>
        <dbReference type="ARBA" id="ARBA00022679"/>
    </source>
</evidence>
<dbReference type="Proteomes" id="UP001515500">
    <property type="component" value="Chromosome 17"/>
</dbReference>
<comment type="function">
    <text evidence="6">Phosphorylates Ins(1,3,4,5,6)P5 at position 2 to form Ins(1,2,3,4,5,6)P6 (InsP6 or phytate).</text>
</comment>
<sequence length="456" mass="50886">MAMILGAEDANDWFYKGEGAANLVLGYCGSSPALLGKVLRVEKIQKGATRSAEECEVLTVHEKLVWAAIGELVESTSKKVIQQAFVTTVLNPLLGTEHMDAGMYVSVSSEFLKIIEKNVHNKRPAWRVDAAEIDLRCDSALLMSDHSIFPSGASKEGSCISVEIKPKCGFLPCSDFISEANAIKKSVTRFRMHQFLKLHKKEVSQLSEYDPLDLFSGSVERINLAIRSLYATPQNNFRIFSNGFLIYGGLGGGMDSIECEAKKLQEMKKAAEDRTKVLIRRDFGIQLDNFLELVSEAIFKSGMLNQLLATQKLDAIDIEGAIHAYYNVIGQHCLVCESLDDASLLHRYSLLHSLSLEESLKIVREYLTATTAKDCSLMISFRPKEGGDLTSNCISLRSSNQHFEYKANYIDMDIKPLEKMVYHYKLDQKIVKFYVENRENGGSPCDFDGGAENIQI</sequence>
<dbReference type="PANTHER" id="PTHR14456">
    <property type="entry name" value="INOSITOL POLYPHOSPHATE KINASE 1"/>
    <property type="match status" value="1"/>
</dbReference>
<dbReference type="InterPro" id="IPR043001">
    <property type="entry name" value="IP5_2-K_N_lobe"/>
</dbReference>
<evidence type="ECO:0000256" key="6">
    <source>
        <dbReference type="RuleBase" id="RU364126"/>
    </source>
</evidence>
<keyword evidence="4 6" id="KW-0418">Kinase</keyword>
<evidence type="ECO:0000256" key="7">
    <source>
        <dbReference type="SAM" id="Coils"/>
    </source>
</evidence>
<proteinExistence type="predicted"/>
<dbReference type="GO" id="GO:0035299">
    <property type="term" value="F:inositol-1,3,4,5,6-pentakisphosphate 2-kinase activity"/>
    <property type="evidence" value="ECO:0007669"/>
    <property type="project" value="UniProtKB-EC"/>
</dbReference>
<dbReference type="AlphaFoldDB" id="A0AB40CT42"/>
<dbReference type="GO" id="GO:0032958">
    <property type="term" value="P:inositol phosphate biosynthetic process"/>
    <property type="evidence" value="ECO:0007669"/>
    <property type="project" value="TreeGrafter"/>
</dbReference>
<dbReference type="GO" id="GO:0005634">
    <property type="term" value="C:nucleus"/>
    <property type="evidence" value="ECO:0007669"/>
    <property type="project" value="TreeGrafter"/>
</dbReference>
<protein>
    <recommendedName>
        <fullName evidence="1 6">Inositol-pentakisphosphate 2-kinase</fullName>
        <ecNumber evidence="1 6">2.7.1.158</ecNumber>
    </recommendedName>
</protein>
<feature type="coiled-coil region" evidence="7">
    <location>
        <begin position="254"/>
        <end position="281"/>
    </location>
</feature>
<evidence type="ECO:0000256" key="1">
    <source>
        <dbReference type="ARBA" id="ARBA00012023"/>
    </source>
</evidence>
<dbReference type="GO" id="GO:0005524">
    <property type="term" value="F:ATP binding"/>
    <property type="evidence" value="ECO:0007669"/>
    <property type="project" value="UniProtKB-KW"/>
</dbReference>
<dbReference type="GeneID" id="120280400"/>
<evidence type="ECO:0000256" key="3">
    <source>
        <dbReference type="ARBA" id="ARBA00022741"/>
    </source>
</evidence>
<evidence type="ECO:0000256" key="4">
    <source>
        <dbReference type="ARBA" id="ARBA00022777"/>
    </source>
</evidence>
<dbReference type="RefSeq" id="XP_039143179.1">
    <property type="nucleotide sequence ID" value="XM_039287245.1"/>
</dbReference>
<evidence type="ECO:0000256" key="5">
    <source>
        <dbReference type="ARBA" id="ARBA00022840"/>
    </source>
</evidence>
<accession>A0AB40CT42</accession>
<dbReference type="EC" id="2.7.1.158" evidence="1 6"/>
<name>A0AB40CT42_DIOCR</name>
<evidence type="ECO:0000313" key="8">
    <source>
        <dbReference type="Proteomes" id="UP001515500"/>
    </source>
</evidence>
<keyword evidence="7" id="KW-0175">Coiled coil</keyword>
<dbReference type="PANTHER" id="PTHR14456:SF2">
    <property type="entry name" value="INOSITOL-PENTAKISPHOSPHATE 2-KINASE"/>
    <property type="match status" value="1"/>
</dbReference>
<reference evidence="9" key="1">
    <citation type="submission" date="2025-08" db="UniProtKB">
        <authorList>
            <consortium name="RefSeq"/>
        </authorList>
    </citation>
    <scope>IDENTIFICATION</scope>
</reference>
<keyword evidence="2 6" id="KW-0808">Transferase</keyword>